<feature type="transmembrane region" description="Helical" evidence="8">
    <location>
        <begin position="384"/>
        <end position="402"/>
    </location>
</feature>
<dbReference type="PANTHER" id="PTHR23501:SF187">
    <property type="entry name" value="MAJOR FACILITATOR SUPERFAMILY (MFS) PROFILE DOMAIN-CONTAINING PROTEIN"/>
    <property type="match status" value="1"/>
</dbReference>
<feature type="transmembrane region" description="Helical" evidence="8">
    <location>
        <begin position="315"/>
        <end position="334"/>
    </location>
</feature>
<feature type="transmembrane region" description="Helical" evidence="8">
    <location>
        <begin position="27"/>
        <end position="52"/>
    </location>
</feature>
<dbReference type="Gene3D" id="1.20.1720.10">
    <property type="entry name" value="Multidrug resistance protein D"/>
    <property type="match status" value="1"/>
</dbReference>
<evidence type="ECO:0000313" key="10">
    <source>
        <dbReference type="EMBL" id="KAF4633236.1"/>
    </source>
</evidence>
<feature type="compositionally biased region" description="Basic and acidic residues" evidence="7">
    <location>
        <begin position="565"/>
        <end position="581"/>
    </location>
</feature>
<name>A0A8H4W4I7_9HELO</name>
<feature type="region of interest" description="Disordered" evidence="7">
    <location>
        <begin position="1"/>
        <end position="20"/>
    </location>
</feature>
<dbReference type="PANTHER" id="PTHR23501">
    <property type="entry name" value="MAJOR FACILITATOR SUPERFAMILY"/>
    <property type="match status" value="1"/>
</dbReference>
<evidence type="ECO:0000256" key="5">
    <source>
        <dbReference type="ARBA" id="ARBA00023136"/>
    </source>
</evidence>
<dbReference type="GO" id="GO:0005886">
    <property type="term" value="C:plasma membrane"/>
    <property type="evidence" value="ECO:0007669"/>
    <property type="project" value="TreeGrafter"/>
</dbReference>
<evidence type="ECO:0000259" key="9">
    <source>
        <dbReference type="PROSITE" id="PS50850"/>
    </source>
</evidence>
<feature type="transmembrane region" description="Helical" evidence="8">
    <location>
        <begin position="247"/>
        <end position="269"/>
    </location>
</feature>
<dbReference type="OrthoDB" id="3503994at2759"/>
<organism evidence="10 11">
    <name type="scientific">Cudoniella acicularis</name>
    <dbReference type="NCBI Taxonomy" id="354080"/>
    <lineage>
        <taxon>Eukaryota</taxon>
        <taxon>Fungi</taxon>
        <taxon>Dikarya</taxon>
        <taxon>Ascomycota</taxon>
        <taxon>Pezizomycotina</taxon>
        <taxon>Leotiomycetes</taxon>
        <taxon>Helotiales</taxon>
        <taxon>Tricladiaceae</taxon>
        <taxon>Cudoniella</taxon>
    </lineage>
</organism>
<feature type="compositionally biased region" description="Polar residues" evidence="7">
    <location>
        <begin position="582"/>
        <end position="592"/>
    </location>
</feature>
<keyword evidence="5 8" id="KW-0472">Membrane</keyword>
<comment type="subcellular location">
    <subcellularLocation>
        <location evidence="1">Membrane</location>
        <topology evidence="1">Multi-pass membrane protein</topology>
    </subcellularLocation>
</comment>
<dbReference type="GO" id="GO:0022857">
    <property type="term" value="F:transmembrane transporter activity"/>
    <property type="evidence" value="ECO:0007669"/>
    <property type="project" value="InterPro"/>
</dbReference>
<feature type="transmembrane region" description="Helical" evidence="8">
    <location>
        <begin position="125"/>
        <end position="147"/>
    </location>
</feature>
<reference evidence="10 11" key="1">
    <citation type="submission" date="2020-03" db="EMBL/GenBank/DDBJ databases">
        <title>Draft Genome Sequence of Cudoniella acicularis.</title>
        <authorList>
            <person name="Buettner E."/>
            <person name="Kellner H."/>
        </authorList>
    </citation>
    <scope>NUCLEOTIDE SEQUENCE [LARGE SCALE GENOMIC DNA]</scope>
    <source>
        <strain evidence="10 11">DSM 108380</strain>
    </source>
</reference>
<evidence type="ECO:0000256" key="2">
    <source>
        <dbReference type="ARBA" id="ARBA00022448"/>
    </source>
</evidence>
<feature type="transmembrane region" description="Helical" evidence="8">
    <location>
        <begin position="275"/>
        <end position="294"/>
    </location>
</feature>
<protein>
    <recommendedName>
        <fullName evidence="9">Major facilitator superfamily (MFS) profile domain-containing protein</fullName>
    </recommendedName>
</protein>
<dbReference type="InterPro" id="IPR011701">
    <property type="entry name" value="MFS"/>
</dbReference>
<keyword evidence="6" id="KW-0325">Glycoprotein</keyword>
<keyword evidence="3 8" id="KW-0812">Transmembrane</keyword>
<evidence type="ECO:0000256" key="6">
    <source>
        <dbReference type="ARBA" id="ARBA00023180"/>
    </source>
</evidence>
<dbReference type="SUPFAM" id="SSF103473">
    <property type="entry name" value="MFS general substrate transporter"/>
    <property type="match status" value="2"/>
</dbReference>
<dbReference type="Gene3D" id="1.20.1250.20">
    <property type="entry name" value="MFS general substrate transporter like domains"/>
    <property type="match status" value="1"/>
</dbReference>
<dbReference type="InterPro" id="IPR020846">
    <property type="entry name" value="MFS_dom"/>
</dbReference>
<feature type="transmembrane region" description="Helical" evidence="8">
    <location>
        <begin position="444"/>
        <end position="465"/>
    </location>
</feature>
<evidence type="ECO:0000256" key="7">
    <source>
        <dbReference type="SAM" id="MobiDB-lite"/>
    </source>
</evidence>
<feature type="transmembrane region" description="Helical" evidence="8">
    <location>
        <begin position="354"/>
        <end position="372"/>
    </location>
</feature>
<dbReference type="EMBL" id="JAAMPI010000277">
    <property type="protein sequence ID" value="KAF4633236.1"/>
    <property type="molecule type" value="Genomic_DNA"/>
</dbReference>
<proteinExistence type="predicted"/>
<keyword evidence="4 8" id="KW-1133">Transmembrane helix</keyword>
<feature type="transmembrane region" description="Helical" evidence="8">
    <location>
        <begin position="64"/>
        <end position="82"/>
    </location>
</feature>
<dbReference type="PRINTS" id="PR01036">
    <property type="entry name" value="TCRTETB"/>
</dbReference>
<dbReference type="InterPro" id="IPR036259">
    <property type="entry name" value="MFS_trans_sf"/>
</dbReference>
<feature type="domain" description="Major facilitator superfamily (MFS) profile" evidence="9">
    <location>
        <begin position="30"/>
        <end position="507"/>
    </location>
</feature>
<dbReference type="AlphaFoldDB" id="A0A8H4W4I7"/>
<evidence type="ECO:0000256" key="1">
    <source>
        <dbReference type="ARBA" id="ARBA00004141"/>
    </source>
</evidence>
<evidence type="ECO:0000256" key="8">
    <source>
        <dbReference type="SAM" id="Phobius"/>
    </source>
</evidence>
<feature type="transmembrane region" description="Helical" evidence="8">
    <location>
        <begin position="204"/>
        <end position="226"/>
    </location>
</feature>
<feature type="region of interest" description="Disordered" evidence="7">
    <location>
        <begin position="561"/>
        <end position="592"/>
    </location>
</feature>
<feature type="transmembrane region" description="Helical" evidence="8">
    <location>
        <begin position="522"/>
        <end position="540"/>
    </location>
</feature>
<keyword evidence="11" id="KW-1185">Reference proteome</keyword>
<feature type="transmembrane region" description="Helical" evidence="8">
    <location>
        <begin position="94"/>
        <end position="113"/>
    </location>
</feature>
<keyword evidence="2" id="KW-0813">Transport</keyword>
<evidence type="ECO:0000256" key="4">
    <source>
        <dbReference type="ARBA" id="ARBA00022989"/>
    </source>
</evidence>
<gene>
    <name evidence="10" type="ORF">G7Y89_g4885</name>
</gene>
<sequence>MATSDNTISEEGPTALSSPSTKRSFRFWGIFAALCLLSFISALDVAIITTALPSIVADIGGATQYIWIANSFTVSSSVLQPLWGQLANILGRRIPFIAATALFTLGSGIGGGAKSPAMLISGRAIQGVGAGGVYLLLSIVCCDLVPLRERGKYLGLMNAWAGVAAALGPVVGGAIAQTNWRWIFYLNVRTRHLVPLLPFRPNTHQIPICGVALGMLFLFMHMKTGTANKAQPAKLSSKWARVKELDWLGNLIFTPSMISLLLGLIMGGVQYPWSSWHVVVPLVLGCVGWLAFHIQQHFATNPSIPERIFGNRTSATAFLLTFLSSVLVQAQSYFLPLYFQAARGTTILHSGTNFLPFAIGTLTFAATAGVLLSKFGAYRPLHAAAFALSTIGFGLFTLLSGSTAKGAWVVFQLIASAGSGMILSTLLPAILAGLPESDVASASAAFAFTKTFGYTWGVTIASIIFNSVFDANLSVISSPTLQNTLRGGGAYAFASQMHTLRRTQTIEIWKELVFVYCKSLRAIWWVGLGISIVGFFAVGLERGLELRNTLETKYGIDDGNTLNRSSKEGRELNENAVEESKNTGNARGTDSH</sequence>
<feature type="transmembrane region" description="Helical" evidence="8">
    <location>
        <begin position="408"/>
        <end position="432"/>
    </location>
</feature>
<dbReference type="Pfam" id="PF07690">
    <property type="entry name" value="MFS_1"/>
    <property type="match status" value="1"/>
</dbReference>
<feature type="transmembrane region" description="Helical" evidence="8">
    <location>
        <begin position="159"/>
        <end position="184"/>
    </location>
</feature>
<dbReference type="Proteomes" id="UP000566819">
    <property type="component" value="Unassembled WGS sequence"/>
</dbReference>
<comment type="caution">
    <text evidence="10">The sequence shown here is derived from an EMBL/GenBank/DDBJ whole genome shotgun (WGS) entry which is preliminary data.</text>
</comment>
<evidence type="ECO:0000256" key="3">
    <source>
        <dbReference type="ARBA" id="ARBA00022692"/>
    </source>
</evidence>
<evidence type="ECO:0000313" key="11">
    <source>
        <dbReference type="Proteomes" id="UP000566819"/>
    </source>
</evidence>
<accession>A0A8H4W4I7</accession>
<dbReference type="PROSITE" id="PS50850">
    <property type="entry name" value="MFS"/>
    <property type="match status" value="1"/>
</dbReference>